<dbReference type="Pfam" id="PF13518">
    <property type="entry name" value="HTH_28"/>
    <property type="match status" value="1"/>
</dbReference>
<proteinExistence type="predicted"/>
<accession>A0A7X6MZ46</accession>
<comment type="caution">
    <text evidence="2">The sequence shown here is derived from an EMBL/GenBank/DDBJ whole genome shotgun (WGS) entry which is preliminary data.</text>
</comment>
<dbReference type="EMBL" id="JAAXPR010000008">
    <property type="protein sequence ID" value="NKZ20369.1"/>
    <property type="molecule type" value="Genomic_DNA"/>
</dbReference>
<dbReference type="Proteomes" id="UP000522720">
    <property type="component" value="Unassembled WGS sequence"/>
</dbReference>
<dbReference type="Gene3D" id="1.10.10.10">
    <property type="entry name" value="Winged helix-like DNA-binding domain superfamily/Winged helix DNA-binding domain"/>
    <property type="match status" value="1"/>
</dbReference>
<evidence type="ECO:0000259" key="1">
    <source>
        <dbReference type="Pfam" id="PF13518"/>
    </source>
</evidence>
<dbReference type="InterPro" id="IPR036388">
    <property type="entry name" value="WH-like_DNA-bd_sf"/>
</dbReference>
<dbReference type="SUPFAM" id="SSF48295">
    <property type="entry name" value="TrpR-like"/>
    <property type="match status" value="1"/>
</dbReference>
<dbReference type="RefSeq" id="WP_168549124.1">
    <property type="nucleotide sequence ID" value="NZ_JAAXPR010000008.1"/>
</dbReference>
<dbReference type="AlphaFoldDB" id="A0A7X6MZ46"/>
<organism evidence="2 3">
    <name type="scientific">Streptococcus ovuberis</name>
    <dbReference type="NCBI Taxonomy" id="1936207"/>
    <lineage>
        <taxon>Bacteria</taxon>
        <taxon>Bacillati</taxon>
        <taxon>Bacillota</taxon>
        <taxon>Bacilli</taxon>
        <taxon>Lactobacillales</taxon>
        <taxon>Streptococcaceae</taxon>
        <taxon>Streptococcus</taxon>
    </lineage>
</organism>
<gene>
    <name evidence="2" type="ORF">HF992_05845</name>
</gene>
<name>A0A7X6MZ46_9STRE</name>
<protein>
    <submittedName>
        <fullName evidence="2">Helix-turn-helix domain-containing protein</fullName>
    </submittedName>
</protein>
<dbReference type="GO" id="GO:0043565">
    <property type="term" value="F:sequence-specific DNA binding"/>
    <property type="evidence" value="ECO:0007669"/>
    <property type="project" value="InterPro"/>
</dbReference>
<feature type="domain" description="Insertion element IS150 protein InsJ-like helix-turn-helix" evidence="1">
    <location>
        <begin position="11"/>
        <end position="62"/>
    </location>
</feature>
<dbReference type="InterPro" id="IPR055247">
    <property type="entry name" value="InsJ-like_HTH"/>
</dbReference>
<sequence>MSKRSPKSVEEKLNSVLQYLEQGVAIFSLVKSYAVSQTTLKSWISRYQRLGIEGLTESRTWKHYGKALKERAVQDDLAGLGGLETIVDRYNSSHRSILKRWINQYTSSKA</sequence>
<evidence type="ECO:0000313" key="3">
    <source>
        <dbReference type="Proteomes" id="UP000522720"/>
    </source>
</evidence>
<keyword evidence="3" id="KW-1185">Reference proteome</keyword>
<evidence type="ECO:0000313" key="2">
    <source>
        <dbReference type="EMBL" id="NKZ20369.1"/>
    </source>
</evidence>
<reference evidence="2 3" key="1">
    <citation type="submission" date="2020-04" db="EMBL/GenBank/DDBJ databases">
        <title>MicrobeNet Type strains.</title>
        <authorList>
            <person name="Nicholson A.C."/>
        </authorList>
    </citation>
    <scope>NUCLEOTIDE SEQUENCE [LARGE SCALE GENOMIC DNA]</scope>
    <source>
        <strain evidence="2 3">CCUG 69612</strain>
    </source>
</reference>
<dbReference type="InterPro" id="IPR010921">
    <property type="entry name" value="Trp_repressor/repl_initiator"/>
</dbReference>